<dbReference type="EMBL" id="FMIC01000002">
    <property type="protein sequence ID" value="SCL55747.1"/>
    <property type="molecule type" value="Genomic_DNA"/>
</dbReference>
<dbReference type="PANTHER" id="PTHR33824">
    <property type="entry name" value="POLYKETIDE CYCLASE/DEHYDRASE AND LIPID TRANSPORT SUPERFAMILY PROTEIN"/>
    <property type="match status" value="1"/>
</dbReference>
<accession>A0A1C6UNY9</accession>
<evidence type="ECO:0000259" key="1">
    <source>
        <dbReference type="Pfam" id="PF03364"/>
    </source>
</evidence>
<dbReference type="SUPFAM" id="SSF55961">
    <property type="entry name" value="Bet v1-like"/>
    <property type="match status" value="1"/>
</dbReference>
<dbReference type="STRING" id="47871.GA0070608_1539"/>
<dbReference type="CDD" id="cd07817">
    <property type="entry name" value="SRPBCC_8"/>
    <property type="match status" value="1"/>
</dbReference>
<name>A0A1C6UNY9_9ACTN</name>
<dbReference type="InterPro" id="IPR005031">
    <property type="entry name" value="COQ10_START"/>
</dbReference>
<dbReference type="InterPro" id="IPR047137">
    <property type="entry name" value="ORF3"/>
</dbReference>
<reference evidence="3" key="1">
    <citation type="submission" date="2016-06" db="EMBL/GenBank/DDBJ databases">
        <authorList>
            <person name="Varghese N."/>
            <person name="Submissions Spin"/>
        </authorList>
    </citation>
    <scope>NUCLEOTIDE SEQUENCE [LARGE SCALE GENOMIC DNA]</scope>
    <source>
        <strain evidence="3">DSM 43363</strain>
    </source>
</reference>
<protein>
    <submittedName>
        <fullName evidence="2">Polyketide cyclase / dehydrase and lipid transport</fullName>
    </submittedName>
</protein>
<dbReference type="PANTHER" id="PTHR33824:SF7">
    <property type="entry name" value="POLYKETIDE CYCLASE_DEHYDRASE AND LIPID TRANSPORT SUPERFAMILY PROTEIN"/>
    <property type="match status" value="1"/>
</dbReference>
<gene>
    <name evidence="2" type="ORF">GA0070608_1539</name>
</gene>
<dbReference type="OrthoDB" id="3695445at2"/>
<dbReference type="Pfam" id="PF03364">
    <property type="entry name" value="Polyketide_cyc"/>
    <property type="match status" value="1"/>
</dbReference>
<dbReference type="AlphaFoldDB" id="A0A1C6UNY9"/>
<dbReference type="Gene3D" id="3.30.530.20">
    <property type="match status" value="1"/>
</dbReference>
<dbReference type="InterPro" id="IPR023393">
    <property type="entry name" value="START-like_dom_sf"/>
</dbReference>
<evidence type="ECO:0000313" key="3">
    <source>
        <dbReference type="Proteomes" id="UP000199343"/>
    </source>
</evidence>
<organism evidence="2 3">
    <name type="scientific">Micromonospora peucetia</name>
    <dbReference type="NCBI Taxonomy" id="47871"/>
    <lineage>
        <taxon>Bacteria</taxon>
        <taxon>Bacillati</taxon>
        <taxon>Actinomycetota</taxon>
        <taxon>Actinomycetes</taxon>
        <taxon>Micromonosporales</taxon>
        <taxon>Micromonosporaceae</taxon>
        <taxon>Micromonospora</taxon>
    </lineage>
</organism>
<proteinExistence type="predicted"/>
<dbReference type="Proteomes" id="UP000199343">
    <property type="component" value="Unassembled WGS sequence"/>
</dbReference>
<evidence type="ECO:0000313" key="2">
    <source>
        <dbReference type="EMBL" id="SCL55747.1"/>
    </source>
</evidence>
<feature type="domain" description="Coenzyme Q-binding protein COQ10 START" evidence="1">
    <location>
        <begin position="11"/>
        <end position="128"/>
    </location>
</feature>
<sequence length="238" mass="25563">MTTKVEKSIEVQVPVSTAYNQWTQFEEFPRFMGAVREVRQLDDQRMHWVAEIAGVQREWDAHVLEQVPDRKVAWAATEGVTNAGAVYFQPVGADRTMVQLHLEYEPEGLVEKAGDKLNIIERQAESDLRKFKSYIEERGVETGAWRGTVDSGLGVGTPGVEHAAATRGDSGKAGVSGKAVAAGAAVAGAAAAGAAAVANHRSDKDDLPATTTSDTEYVVTEVEVVPETGTAGYPHRTL</sequence>